<dbReference type="Proteomes" id="UP000515679">
    <property type="component" value="Chromosome"/>
</dbReference>
<dbReference type="GO" id="GO:0046872">
    <property type="term" value="F:metal ion binding"/>
    <property type="evidence" value="ECO:0007669"/>
    <property type="project" value="UniProtKB-KW"/>
</dbReference>
<dbReference type="CDD" id="cd01320">
    <property type="entry name" value="ADA"/>
    <property type="match status" value="1"/>
</dbReference>
<evidence type="ECO:0000256" key="2">
    <source>
        <dbReference type="ARBA" id="ARBA00006676"/>
    </source>
</evidence>
<evidence type="ECO:0000256" key="3">
    <source>
        <dbReference type="ARBA" id="ARBA00012784"/>
    </source>
</evidence>
<comment type="cofactor">
    <cofactor evidence="1">
        <name>Zn(2+)</name>
        <dbReference type="ChEBI" id="CHEBI:29105"/>
    </cofactor>
</comment>
<dbReference type="InterPro" id="IPR032466">
    <property type="entry name" value="Metal_Hydrolase"/>
</dbReference>
<name>A0A7G5C4J6_9BACL</name>
<dbReference type="PANTHER" id="PTHR11409:SF43">
    <property type="entry name" value="ADENOSINE DEAMINASE"/>
    <property type="match status" value="1"/>
</dbReference>
<dbReference type="RefSeq" id="WP_182300364.1">
    <property type="nucleotide sequence ID" value="NZ_CP041969.1"/>
</dbReference>
<accession>A0A7G5C4J6</accession>
<dbReference type="SUPFAM" id="SSF51556">
    <property type="entry name" value="Metallo-dependent hydrolases"/>
    <property type="match status" value="1"/>
</dbReference>
<gene>
    <name evidence="8" type="primary">add</name>
    <name evidence="8" type="ORF">FPL14_25405</name>
</gene>
<organism evidence="8 9">
    <name type="scientific">Cohnella cholangitidis</name>
    <dbReference type="NCBI Taxonomy" id="2598458"/>
    <lineage>
        <taxon>Bacteria</taxon>
        <taxon>Bacillati</taxon>
        <taxon>Bacillota</taxon>
        <taxon>Bacilli</taxon>
        <taxon>Bacillales</taxon>
        <taxon>Paenibacillaceae</taxon>
        <taxon>Cohnella</taxon>
    </lineage>
</organism>
<dbReference type="NCBIfam" id="TIGR01430">
    <property type="entry name" value="aden_deam"/>
    <property type="match status" value="1"/>
</dbReference>
<dbReference type="Pfam" id="PF00962">
    <property type="entry name" value="A_deaminase"/>
    <property type="match status" value="1"/>
</dbReference>
<evidence type="ECO:0000256" key="4">
    <source>
        <dbReference type="ARBA" id="ARBA00022723"/>
    </source>
</evidence>
<evidence type="ECO:0000256" key="6">
    <source>
        <dbReference type="ARBA" id="ARBA00022833"/>
    </source>
</evidence>
<evidence type="ECO:0000313" key="9">
    <source>
        <dbReference type="Proteomes" id="UP000515679"/>
    </source>
</evidence>
<evidence type="ECO:0000313" key="8">
    <source>
        <dbReference type="EMBL" id="QMV44130.1"/>
    </source>
</evidence>
<dbReference type="InterPro" id="IPR001365">
    <property type="entry name" value="A_deaminase_dom"/>
</dbReference>
<dbReference type="PANTHER" id="PTHR11409">
    <property type="entry name" value="ADENOSINE DEAMINASE"/>
    <property type="match status" value="1"/>
</dbReference>
<comment type="similarity">
    <text evidence="2">Belongs to the metallo-dependent hydrolases superfamily. Adenosine and AMP deaminases family.</text>
</comment>
<evidence type="ECO:0000256" key="5">
    <source>
        <dbReference type="ARBA" id="ARBA00022801"/>
    </source>
</evidence>
<sequence>MESLHLLSELPKVDLHVHLDGCIKPATLLKLADQQGLPLPSYEATDLLPYVQVGEECTNLTEYLTKFDFVLPYLQTKESLEQVAFEVVEQAAEQRIKYIEVRFAPQLHRSGGLSAADAIYHVIEGLKLGEARFGVKARAIAICMRNHSAETNLEVIEAAFHYIGHGLVAVDLAGDETTYPAARFREVFARARELGIPVTIHAGEAAGPDNIEEAVLRLGARRIGHGVRLKENSDVLNMIKEQRIPLELCPTSNIQTKAVLGWEEYPIREYYDQGIVFTVNTDNPGVSGTDITNEYRVIAEKFGFTLREITKLILNGVEASFLESHEKAALKSEFEAILIKLGVYDAPDALS</sequence>
<evidence type="ECO:0000259" key="7">
    <source>
        <dbReference type="Pfam" id="PF00962"/>
    </source>
</evidence>
<proteinExistence type="inferred from homology"/>
<keyword evidence="6" id="KW-0862">Zinc</keyword>
<dbReference type="GO" id="GO:0046103">
    <property type="term" value="P:inosine biosynthetic process"/>
    <property type="evidence" value="ECO:0007669"/>
    <property type="project" value="TreeGrafter"/>
</dbReference>
<dbReference type="GO" id="GO:0005829">
    <property type="term" value="C:cytosol"/>
    <property type="evidence" value="ECO:0007669"/>
    <property type="project" value="TreeGrafter"/>
</dbReference>
<dbReference type="GO" id="GO:0043103">
    <property type="term" value="P:hypoxanthine salvage"/>
    <property type="evidence" value="ECO:0007669"/>
    <property type="project" value="TreeGrafter"/>
</dbReference>
<keyword evidence="9" id="KW-1185">Reference proteome</keyword>
<dbReference type="GO" id="GO:0004000">
    <property type="term" value="F:adenosine deaminase activity"/>
    <property type="evidence" value="ECO:0007669"/>
    <property type="project" value="UniProtKB-ARBA"/>
</dbReference>
<dbReference type="Gene3D" id="3.20.20.140">
    <property type="entry name" value="Metal-dependent hydrolases"/>
    <property type="match status" value="1"/>
</dbReference>
<dbReference type="InterPro" id="IPR006330">
    <property type="entry name" value="Ado/ade_deaminase"/>
</dbReference>
<keyword evidence="4" id="KW-0479">Metal-binding</keyword>
<dbReference type="GO" id="GO:0006154">
    <property type="term" value="P:adenosine catabolic process"/>
    <property type="evidence" value="ECO:0007669"/>
    <property type="project" value="TreeGrafter"/>
</dbReference>
<dbReference type="EC" id="3.5.4.4" evidence="3"/>
<dbReference type="AlphaFoldDB" id="A0A7G5C4J6"/>
<reference evidence="8 9" key="1">
    <citation type="submission" date="2019-07" db="EMBL/GenBank/DDBJ databases">
        <authorList>
            <person name="Kim J.K."/>
            <person name="Cheong H.-M."/>
            <person name="Choi Y."/>
            <person name="Hwang K.J."/>
            <person name="Lee S."/>
            <person name="Choi C."/>
        </authorList>
    </citation>
    <scope>NUCLEOTIDE SEQUENCE [LARGE SCALE GENOMIC DNA]</scope>
    <source>
        <strain evidence="8 9">KS 22</strain>
    </source>
</reference>
<keyword evidence="5 8" id="KW-0378">Hydrolase</keyword>
<dbReference type="KEGG" id="cchl:FPL14_25405"/>
<evidence type="ECO:0000256" key="1">
    <source>
        <dbReference type="ARBA" id="ARBA00001947"/>
    </source>
</evidence>
<protein>
    <recommendedName>
        <fullName evidence="3">adenosine deaminase</fullName>
        <ecNumber evidence="3">3.5.4.4</ecNumber>
    </recommendedName>
</protein>
<feature type="domain" description="Adenosine deaminase" evidence="7">
    <location>
        <begin position="11"/>
        <end position="334"/>
    </location>
</feature>
<dbReference type="EMBL" id="CP041969">
    <property type="protein sequence ID" value="QMV44130.1"/>
    <property type="molecule type" value="Genomic_DNA"/>
</dbReference>